<keyword evidence="2" id="KW-1185">Reference proteome</keyword>
<gene>
    <name evidence="1" type="ORF">E3O19_09315</name>
</gene>
<dbReference type="EMBL" id="SOFP01000046">
    <property type="protein sequence ID" value="TFC15306.1"/>
    <property type="molecule type" value="Genomic_DNA"/>
</dbReference>
<proteinExistence type="predicted"/>
<dbReference type="RefSeq" id="WP_134567047.1">
    <property type="nucleotide sequence ID" value="NZ_SOFP01000046.1"/>
</dbReference>
<accession>A0A4R8WSG3</accession>
<dbReference type="OrthoDB" id="5119812at2"/>
<sequence length="61" mass="6898">MQPDASAPTPKELSAARADLDRWAHYSDHPGFIAKAGGQDAFDAEHERRLRHFTELDSRHL</sequence>
<evidence type="ECO:0000313" key="2">
    <source>
        <dbReference type="Proteomes" id="UP000298412"/>
    </source>
</evidence>
<organism evidence="1 2">
    <name type="scientific">Cryobacterium algoritolerans</name>
    <dbReference type="NCBI Taxonomy" id="1259184"/>
    <lineage>
        <taxon>Bacteria</taxon>
        <taxon>Bacillati</taxon>
        <taxon>Actinomycetota</taxon>
        <taxon>Actinomycetes</taxon>
        <taxon>Micrococcales</taxon>
        <taxon>Microbacteriaceae</taxon>
        <taxon>Cryobacterium</taxon>
    </lineage>
</organism>
<dbReference type="AlphaFoldDB" id="A0A4R8WSG3"/>
<dbReference type="Proteomes" id="UP000298412">
    <property type="component" value="Unassembled WGS sequence"/>
</dbReference>
<protein>
    <submittedName>
        <fullName evidence="1">Uncharacterized protein</fullName>
    </submittedName>
</protein>
<evidence type="ECO:0000313" key="1">
    <source>
        <dbReference type="EMBL" id="TFC15306.1"/>
    </source>
</evidence>
<reference evidence="1 2" key="1">
    <citation type="submission" date="2019-03" db="EMBL/GenBank/DDBJ databases">
        <title>Genomics of glacier-inhabiting Cryobacterium strains.</title>
        <authorList>
            <person name="Liu Q."/>
            <person name="Xin Y.-H."/>
        </authorList>
    </citation>
    <scope>NUCLEOTIDE SEQUENCE [LARGE SCALE GENOMIC DNA]</scope>
    <source>
        <strain evidence="1 2">MDT1-3</strain>
    </source>
</reference>
<comment type="caution">
    <text evidence="1">The sequence shown here is derived from an EMBL/GenBank/DDBJ whole genome shotgun (WGS) entry which is preliminary data.</text>
</comment>
<name>A0A4R8WSG3_9MICO</name>